<dbReference type="Pfam" id="PF02826">
    <property type="entry name" value="2-Hacid_dh_C"/>
    <property type="match status" value="1"/>
</dbReference>
<proteinExistence type="inferred from homology"/>
<dbReference type="GO" id="GO:0016491">
    <property type="term" value="F:oxidoreductase activity"/>
    <property type="evidence" value="ECO:0007669"/>
    <property type="project" value="UniProtKB-KW"/>
</dbReference>
<sequence length="319" mass="34806">MKPNVVIVHELYPELLKTLEQQYNVVHFTRLNSDADRADFNAAMAEADAFLGSNVKFDEALIERSPRLKVIASVSVGVDAYPREALKARGIVLTNTPEVLTDATADTGFVLLMMAARRAGEMERKVRSGNWSTSLMSQDFGVDVTGKTLGIVGMGRIGQAVAKRGHFGFDMPVIFQNRSSKPEVEAALDARQVDLDTLFETADFIVVTAALSDETRGMIGRAQLERTREKTILINISRGPVVREQELIECLQEGVLYYAGLDVYEREPLDPSSPLIGLDNVVLLPHIGSSTVETRGAMCDLAADNLNRVLAGTSPLTPA</sequence>
<dbReference type="InterPro" id="IPR006140">
    <property type="entry name" value="D-isomer_DH_NAD-bd"/>
</dbReference>
<evidence type="ECO:0000313" key="7">
    <source>
        <dbReference type="Proteomes" id="UP001269375"/>
    </source>
</evidence>
<keyword evidence="1 3" id="KW-0560">Oxidoreductase</keyword>
<evidence type="ECO:0000256" key="2">
    <source>
        <dbReference type="ARBA" id="ARBA00023027"/>
    </source>
</evidence>
<feature type="domain" description="D-isomer specific 2-hydroxyacid dehydrogenase catalytic" evidence="4">
    <location>
        <begin position="5"/>
        <end position="316"/>
    </location>
</feature>
<dbReference type="CDD" id="cd05301">
    <property type="entry name" value="GDH"/>
    <property type="match status" value="1"/>
</dbReference>
<reference evidence="6 7" key="1">
    <citation type="submission" date="2023-04" db="EMBL/GenBank/DDBJ databases">
        <title>A long-awaited taxogenomic arrangement of the family Halomonadaceae.</title>
        <authorList>
            <person name="De La Haba R."/>
            <person name="Chuvochina M."/>
            <person name="Wittouck S."/>
            <person name="Arahal D.R."/>
            <person name="Sanchez-Porro C."/>
            <person name="Hugenholtz P."/>
            <person name="Ventosa A."/>
        </authorList>
    </citation>
    <scope>NUCLEOTIDE SEQUENCE [LARGE SCALE GENOMIC DNA]</scope>
    <source>
        <strain evidence="6 7">DSM 22428</strain>
    </source>
</reference>
<dbReference type="SUPFAM" id="SSF51735">
    <property type="entry name" value="NAD(P)-binding Rossmann-fold domains"/>
    <property type="match status" value="1"/>
</dbReference>
<name>A0ABU1GSI7_9GAMM</name>
<gene>
    <name evidence="6" type="ORF">QC825_02765</name>
</gene>
<evidence type="ECO:0000256" key="3">
    <source>
        <dbReference type="RuleBase" id="RU003719"/>
    </source>
</evidence>
<dbReference type="Gene3D" id="3.40.50.720">
    <property type="entry name" value="NAD(P)-binding Rossmann-like Domain"/>
    <property type="match status" value="2"/>
</dbReference>
<comment type="caution">
    <text evidence="6">The sequence shown here is derived from an EMBL/GenBank/DDBJ whole genome shotgun (WGS) entry which is preliminary data.</text>
</comment>
<feature type="domain" description="D-isomer specific 2-hydroxyacid dehydrogenase NAD-binding" evidence="5">
    <location>
        <begin position="110"/>
        <end position="288"/>
    </location>
</feature>
<evidence type="ECO:0000259" key="4">
    <source>
        <dbReference type="Pfam" id="PF00389"/>
    </source>
</evidence>
<organism evidence="6 7">
    <name type="scientific">Larsenimonas suaedae</name>
    <dbReference type="NCBI Taxonomy" id="1851019"/>
    <lineage>
        <taxon>Bacteria</taxon>
        <taxon>Pseudomonadati</taxon>
        <taxon>Pseudomonadota</taxon>
        <taxon>Gammaproteobacteria</taxon>
        <taxon>Oceanospirillales</taxon>
        <taxon>Halomonadaceae</taxon>
        <taxon>Larsenimonas</taxon>
    </lineage>
</organism>
<protein>
    <submittedName>
        <fullName evidence="6">D-glycerate dehydrogenase</fullName>
        <ecNumber evidence="6">1.1.1.-</ecNumber>
    </submittedName>
</protein>
<dbReference type="RefSeq" id="WP_251592489.1">
    <property type="nucleotide sequence ID" value="NZ_JAMLJI010000002.1"/>
</dbReference>
<comment type="similarity">
    <text evidence="3">Belongs to the D-isomer specific 2-hydroxyacid dehydrogenase family.</text>
</comment>
<dbReference type="Proteomes" id="UP001269375">
    <property type="component" value="Unassembled WGS sequence"/>
</dbReference>
<evidence type="ECO:0000259" key="5">
    <source>
        <dbReference type="Pfam" id="PF02826"/>
    </source>
</evidence>
<dbReference type="PANTHER" id="PTHR10996">
    <property type="entry name" value="2-HYDROXYACID DEHYDROGENASE-RELATED"/>
    <property type="match status" value="1"/>
</dbReference>
<keyword evidence="2" id="KW-0520">NAD</keyword>
<accession>A0ABU1GSI7</accession>
<dbReference type="InterPro" id="IPR050223">
    <property type="entry name" value="D-isomer_2-hydroxyacid_DH"/>
</dbReference>
<evidence type="ECO:0000256" key="1">
    <source>
        <dbReference type="ARBA" id="ARBA00023002"/>
    </source>
</evidence>
<dbReference type="InterPro" id="IPR006139">
    <property type="entry name" value="D-isomer_2_OHA_DH_cat_dom"/>
</dbReference>
<dbReference type="SUPFAM" id="SSF52283">
    <property type="entry name" value="Formate/glycerate dehydrogenase catalytic domain-like"/>
    <property type="match status" value="1"/>
</dbReference>
<dbReference type="EMBL" id="JARWAO010000001">
    <property type="protein sequence ID" value="MDR5894998.1"/>
    <property type="molecule type" value="Genomic_DNA"/>
</dbReference>
<dbReference type="Pfam" id="PF00389">
    <property type="entry name" value="2-Hacid_dh"/>
    <property type="match status" value="1"/>
</dbReference>
<dbReference type="PANTHER" id="PTHR10996:SF283">
    <property type="entry name" value="GLYOXYLATE_HYDROXYPYRUVATE REDUCTASE B"/>
    <property type="match status" value="1"/>
</dbReference>
<dbReference type="InterPro" id="IPR036291">
    <property type="entry name" value="NAD(P)-bd_dom_sf"/>
</dbReference>
<evidence type="ECO:0000313" key="6">
    <source>
        <dbReference type="EMBL" id="MDR5894998.1"/>
    </source>
</evidence>
<keyword evidence="7" id="KW-1185">Reference proteome</keyword>
<dbReference type="EC" id="1.1.1.-" evidence="6"/>